<evidence type="ECO:0000313" key="3">
    <source>
        <dbReference type="Proteomes" id="UP000294958"/>
    </source>
</evidence>
<reference evidence="2 3" key="1">
    <citation type="submission" date="2019-03" db="EMBL/GenBank/DDBJ databases">
        <title>Genomic Encyclopedia of Type Strains, Phase IV (KMG-IV): sequencing the most valuable type-strain genomes for metagenomic binning, comparative biology and taxonomic classification.</title>
        <authorList>
            <person name="Goeker M."/>
        </authorList>
    </citation>
    <scope>NUCLEOTIDE SEQUENCE [LARGE SCALE GENOMIC DNA]</scope>
    <source>
        <strain evidence="2 3">DSM 11603</strain>
    </source>
</reference>
<protein>
    <submittedName>
        <fullName evidence="2">Uncharacterized protein DUF1515</fullName>
    </submittedName>
</protein>
<feature type="transmembrane region" description="Helical" evidence="1">
    <location>
        <begin position="86"/>
        <end position="108"/>
    </location>
</feature>
<comment type="caution">
    <text evidence="2">The sequence shown here is derived from an EMBL/GenBank/DDBJ whole genome shotgun (WGS) entry which is preliminary data.</text>
</comment>
<sequence>MPTNSNIERSLGVVIGKLDGIEDRLDRQDESRAALHRRVDELVLRQTHQEADILSIKNKVDAHEKVTAEVTTLRTKAEGAGTVGRWLIRIGIGIVTFAGWLVGVYTWVTGRPPP</sequence>
<keyword evidence="3" id="KW-1185">Reference proteome</keyword>
<proteinExistence type="predicted"/>
<evidence type="ECO:0000313" key="2">
    <source>
        <dbReference type="EMBL" id="TDR34652.1"/>
    </source>
</evidence>
<name>A0A4R6YEQ8_9HYPH</name>
<keyword evidence="1" id="KW-0812">Transmembrane</keyword>
<dbReference type="RefSeq" id="WP_133675311.1">
    <property type="nucleotide sequence ID" value="NZ_SNZF01000013.1"/>
</dbReference>
<evidence type="ECO:0000256" key="1">
    <source>
        <dbReference type="SAM" id="Phobius"/>
    </source>
</evidence>
<keyword evidence="1" id="KW-1133">Transmembrane helix</keyword>
<dbReference type="Pfam" id="PF07439">
    <property type="entry name" value="DUF1515"/>
    <property type="match status" value="1"/>
</dbReference>
<gene>
    <name evidence="2" type="ORF">DES43_11383</name>
</gene>
<dbReference type="EMBL" id="SNZF01000013">
    <property type="protein sequence ID" value="TDR34652.1"/>
    <property type="molecule type" value="Genomic_DNA"/>
</dbReference>
<dbReference type="AlphaFoldDB" id="A0A4R6YEQ8"/>
<dbReference type="OrthoDB" id="8084352at2"/>
<dbReference type="InterPro" id="IPR010889">
    <property type="entry name" value="DUF1515"/>
</dbReference>
<accession>A0A4R6YEQ8</accession>
<dbReference type="Proteomes" id="UP000294958">
    <property type="component" value="Unassembled WGS sequence"/>
</dbReference>
<organism evidence="2 3">
    <name type="scientific">Aquamicrobium defluvii</name>
    <dbReference type="NCBI Taxonomy" id="69279"/>
    <lineage>
        <taxon>Bacteria</taxon>
        <taxon>Pseudomonadati</taxon>
        <taxon>Pseudomonadota</taxon>
        <taxon>Alphaproteobacteria</taxon>
        <taxon>Hyphomicrobiales</taxon>
        <taxon>Phyllobacteriaceae</taxon>
        <taxon>Aquamicrobium</taxon>
    </lineage>
</organism>
<keyword evidence="1" id="KW-0472">Membrane</keyword>